<dbReference type="SMART" id="SM00774">
    <property type="entry name" value="WRKY"/>
    <property type="match status" value="1"/>
</dbReference>
<gene>
    <name evidence="8" type="primary">LOC101494195</name>
</gene>
<keyword evidence="3" id="KW-0238">DNA-binding</keyword>
<dbReference type="GeneID" id="101494195"/>
<dbReference type="PANTHER" id="PTHR31221:SF377">
    <property type="entry name" value="WRKY TRANSCRIPTION FACTOR 51-RELATED"/>
    <property type="match status" value="1"/>
</dbReference>
<organism evidence="7 8">
    <name type="scientific">Cicer arietinum</name>
    <name type="common">Chickpea</name>
    <name type="synonym">Garbanzo</name>
    <dbReference type="NCBI Taxonomy" id="3827"/>
    <lineage>
        <taxon>Eukaryota</taxon>
        <taxon>Viridiplantae</taxon>
        <taxon>Streptophyta</taxon>
        <taxon>Embryophyta</taxon>
        <taxon>Tracheophyta</taxon>
        <taxon>Spermatophyta</taxon>
        <taxon>Magnoliopsida</taxon>
        <taxon>eudicotyledons</taxon>
        <taxon>Gunneridae</taxon>
        <taxon>Pentapetalae</taxon>
        <taxon>rosids</taxon>
        <taxon>fabids</taxon>
        <taxon>Fabales</taxon>
        <taxon>Fabaceae</taxon>
        <taxon>Papilionoideae</taxon>
        <taxon>50 kb inversion clade</taxon>
        <taxon>NPAAA clade</taxon>
        <taxon>Hologalegina</taxon>
        <taxon>IRL clade</taxon>
        <taxon>Cicereae</taxon>
        <taxon>Cicer</taxon>
    </lineage>
</organism>
<evidence type="ECO:0000256" key="5">
    <source>
        <dbReference type="ARBA" id="ARBA00023242"/>
    </source>
</evidence>
<evidence type="ECO:0000259" key="6">
    <source>
        <dbReference type="PROSITE" id="PS50811"/>
    </source>
</evidence>
<keyword evidence="5" id="KW-0539">Nucleus</keyword>
<evidence type="ECO:0000313" key="8">
    <source>
        <dbReference type="RefSeq" id="XP_012572230.1"/>
    </source>
</evidence>
<dbReference type="InterPro" id="IPR036576">
    <property type="entry name" value="WRKY_dom_sf"/>
</dbReference>
<dbReference type="GO" id="GO:0003700">
    <property type="term" value="F:DNA-binding transcription factor activity"/>
    <property type="evidence" value="ECO:0007669"/>
    <property type="project" value="InterPro"/>
</dbReference>
<dbReference type="SUPFAM" id="SSF118290">
    <property type="entry name" value="WRKY DNA-binding domain"/>
    <property type="match status" value="1"/>
</dbReference>
<evidence type="ECO:0000256" key="3">
    <source>
        <dbReference type="ARBA" id="ARBA00023125"/>
    </source>
</evidence>
<evidence type="ECO:0000313" key="7">
    <source>
        <dbReference type="Proteomes" id="UP000087171"/>
    </source>
</evidence>
<reference evidence="7" key="1">
    <citation type="journal article" date="2013" name="Nat. Biotechnol.">
        <title>Draft genome sequence of chickpea (Cicer arietinum) provides a resource for trait improvement.</title>
        <authorList>
            <person name="Varshney R.K."/>
            <person name="Song C."/>
            <person name="Saxena R.K."/>
            <person name="Azam S."/>
            <person name="Yu S."/>
            <person name="Sharpe A.G."/>
            <person name="Cannon S."/>
            <person name="Baek J."/>
            <person name="Rosen B.D."/>
            <person name="Tar'an B."/>
            <person name="Millan T."/>
            <person name="Zhang X."/>
            <person name="Ramsay L.D."/>
            <person name="Iwata A."/>
            <person name="Wang Y."/>
            <person name="Nelson W."/>
            <person name="Farmer A.D."/>
            <person name="Gaur P.M."/>
            <person name="Soderlund C."/>
            <person name="Penmetsa R.V."/>
            <person name="Xu C."/>
            <person name="Bharti A.K."/>
            <person name="He W."/>
            <person name="Winter P."/>
            <person name="Zhao S."/>
            <person name="Hane J.K."/>
            <person name="Carrasquilla-Garcia N."/>
            <person name="Condie J.A."/>
            <person name="Upadhyaya H.D."/>
            <person name="Luo M.C."/>
            <person name="Thudi M."/>
            <person name="Gowda C.L."/>
            <person name="Singh N.P."/>
            <person name="Lichtenzveig J."/>
            <person name="Gali K.K."/>
            <person name="Rubio J."/>
            <person name="Nadarajan N."/>
            <person name="Dolezel J."/>
            <person name="Bansal K.C."/>
            <person name="Xu X."/>
            <person name="Edwards D."/>
            <person name="Zhang G."/>
            <person name="Kahl G."/>
            <person name="Gil J."/>
            <person name="Singh K.B."/>
            <person name="Datta S.K."/>
            <person name="Jackson S.A."/>
            <person name="Wang J."/>
            <person name="Cook D.R."/>
        </authorList>
    </citation>
    <scope>NUCLEOTIDE SEQUENCE [LARGE SCALE GENOMIC DNA]</scope>
    <source>
        <strain evidence="7">cv. CDC Frontier</strain>
    </source>
</reference>
<evidence type="ECO:0000256" key="4">
    <source>
        <dbReference type="ARBA" id="ARBA00023163"/>
    </source>
</evidence>
<dbReference type="KEGG" id="cam:101494195"/>
<comment type="subcellular location">
    <subcellularLocation>
        <location evidence="1">Nucleus</location>
    </subcellularLocation>
</comment>
<dbReference type="Proteomes" id="UP000087171">
    <property type="component" value="Chromosome Ca6"/>
</dbReference>
<dbReference type="InterPro" id="IPR003657">
    <property type="entry name" value="WRKY_dom"/>
</dbReference>
<dbReference type="GO" id="GO:0043565">
    <property type="term" value="F:sequence-specific DNA binding"/>
    <property type="evidence" value="ECO:0007669"/>
    <property type="project" value="InterPro"/>
</dbReference>
<keyword evidence="7" id="KW-1185">Reference proteome</keyword>
<evidence type="ECO:0000256" key="2">
    <source>
        <dbReference type="ARBA" id="ARBA00023015"/>
    </source>
</evidence>
<dbReference type="STRING" id="3827.A0A1S3E8T7"/>
<dbReference type="FunFam" id="2.20.25.80:FF:000003">
    <property type="entry name" value="WRKY transcription factor 57"/>
    <property type="match status" value="1"/>
</dbReference>
<dbReference type="OrthoDB" id="693960at2759"/>
<sequence>MDYNFVNPHPNPNFVHSTHMVPSSPHFILSDYLRLDDIFIDQESHSQSIESLYKVTFSHANQGSNHATSKNNNIKYKNGIKRNKGEVGPNIAFRTRSELEIMDDGYKWRKYGKKSVKNNPNLRNYYKCSSLGCNVKKRVERDRDDSSYVITTYEGVHNH</sequence>
<dbReference type="GO" id="GO:0005634">
    <property type="term" value="C:nucleus"/>
    <property type="evidence" value="ECO:0007669"/>
    <property type="project" value="UniProtKB-SubCell"/>
</dbReference>
<dbReference type="Gene3D" id="2.20.25.80">
    <property type="entry name" value="WRKY domain"/>
    <property type="match status" value="1"/>
</dbReference>
<dbReference type="RefSeq" id="XP_012572230.1">
    <property type="nucleotide sequence ID" value="XM_012716776.2"/>
</dbReference>
<keyword evidence="4" id="KW-0804">Transcription</keyword>
<dbReference type="PROSITE" id="PS50811">
    <property type="entry name" value="WRKY"/>
    <property type="match status" value="1"/>
</dbReference>
<protein>
    <submittedName>
        <fullName evidence="8">Probable WRKY transcription factor 51</fullName>
    </submittedName>
</protein>
<proteinExistence type="predicted"/>
<dbReference type="PANTHER" id="PTHR31221">
    <property type="entry name" value="WRKY TRANSCRIPTION FACTOR PROTEIN 1-RELATED"/>
    <property type="match status" value="1"/>
</dbReference>
<reference evidence="8" key="2">
    <citation type="submission" date="2025-08" db="UniProtKB">
        <authorList>
            <consortium name="RefSeq"/>
        </authorList>
    </citation>
    <scope>IDENTIFICATION</scope>
    <source>
        <tissue evidence="8">Etiolated seedlings</tissue>
    </source>
</reference>
<accession>A0A1S3E8T7</accession>
<dbReference type="Pfam" id="PF03106">
    <property type="entry name" value="WRKY"/>
    <property type="match status" value="1"/>
</dbReference>
<dbReference type="AlphaFoldDB" id="A0A1S3E8T7"/>
<feature type="domain" description="WRKY" evidence="6">
    <location>
        <begin position="97"/>
        <end position="159"/>
    </location>
</feature>
<name>A0A1S3E8T7_CICAR</name>
<dbReference type="InterPro" id="IPR044810">
    <property type="entry name" value="WRKY_plant"/>
</dbReference>
<evidence type="ECO:0000256" key="1">
    <source>
        <dbReference type="ARBA" id="ARBA00004123"/>
    </source>
</evidence>
<keyword evidence="2" id="KW-0805">Transcription regulation</keyword>